<evidence type="ECO:0000313" key="2">
    <source>
        <dbReference type="Proteomes" id="UP001595748"/>
    </source>
</evidence>
<comment type="caution">
    <text evidence="1">The sequence shown here is derived from an EMBL/GenBank/DDBJ whole genome shotgun (WGS) entry which is preliminary data.</text>
</comment>
<reference evidence="2" key="1">
    <citation type="journal article" date="2019" name="Int. J. Syst. Evol. Microbiol.">
        <title>The Global Catalogue of Microorganisms (GCM) 10K type strain sequencing project: providing services to taxonomists for standard genome sequencing and annotation.</title>
        <authorList>
            <consortium name="The Broad Institute Genomics Platform"/>
            <consortium name="The Broad Institute Genome Sequencing Center for Infectious Disease"/>
            <person name="Wu L."/>
            <person name="Ma J."/>
        </authorList>
    </citation>
    <scope>NUCLEOTIDE SEQUENCE [LARGE SCALE GENOMIC DNA]</scope>
    <source>
        <strain evidence="2">CCTCC AB 2013263</strain>
    </source>
</reference>
<gene>
    <name evidence="1" type="ORF">ACFOPQ_03180</name>
</gene>
<dbReference type="RefSeq" id="WP_380075928.1">
    <property type="nucleotide sequence ID" value="NZ_JBHRZF010000028.1"/>
</dbReference>
<keyword evidence="2" id="KW-1185">Reference proteome</keyword>
<accession>A0ABV8A5J9</accession>
<dbReference type="EMBL" id="JBHRZF010000028">
    <property type="protein sequence ID" value="MFC3859767.1"/>
    <property type="molecule type" value="Genomic_DNA"/>
</dbReference>
<sequence length="94" mass="10382">MNAEVLTNEGLKLALQTVGDKWKKQGAKFLKDVQYGQADITGLFVFDGVVYELTIKSDKTLHVFEMDGDERRAVPVPVGLPFPKGFVRNAGRGN</sequence>
<organism evidence="1 2">
    <name type="scientific">Deinococcus antarcticus</name>
    <dbReference type="NCBI Taxonomy" id="1298767"/>
    <lineage>
        <taxon>Bacteria</taxon>
        <taxon>Thermotogati</taxon>
        <taxon>Deinococcota</taxon>
        <taxon>Deinococci</taxon>
        <taxon>Deinococcales</taxon>
        <taxon>Deinococcaceae</taxon>
        <taxon>Deinococcus</taxon>
    </lineage>
</organism>
<protein>
    <submittedName>
        <fullName evidence="1">Uncharacterized protein</fullName>
    </submittedName>
</protein>
<dbReference type="Proteomes" id="UP001595748">
    <property type="component" value="Unassembled WGS sequence"/>
</dbReference>
<name>A0ABV8A5J9_9DEIO</name>
<proteinExistence type="predicted"/>
<evidence type="ECO:0000313" key="1">
    <source>
        <dbReference type="EMBL" id="MFC3859767.1"/>
    </source>
</evidence>